<evidence type="ECO:0000313" key="2">
    <source>
        <dbReference type="EMBL" id="PHN04265.1"/>
    </source>
</evidence>
<organism evidence="2 3">
    <name type="scientific">Flavilitoribacter nigricans (strain ATCC 23147 / DSM 23189 / NBRC 102662 / NCIMB 1420 / SS-2)</name>
    <name type="common">Lewinella nigricans</name>
    <dbReference type="NCBI Taxonomy" id="1122177"/>
    <lineage>
        <taxon>Bacteria</taxon>
        <taxon>Pseudomonadati</taxon>
        <taxon>Bacteroidota</taxon>
        <taxon>Saprospiria</taxon>
        <taxon>Saprospirales</taxon>
        <taxon>Lewinellaceae</taxon>
        <taxon>Flavilitoribacter</taxon>
    </lineage>
</organism>
<keyword evidence="2" id="KW-0808">Transferase</keyword>
<comment type="similarity">
    <text evidence="1">Belongs to the ROK (NagC/XylR) family.</text>
</comment>
<dbReference type="AlphaFoldDB" id="A0A2D0N6Z5"/>
<sequence length="322" mass="33809">MEVAIGIDIGGTSTKIALVDISGKIMAKKSFSSHAPGGADAFFPNLSEAIADLSGQFSGEFRLAGIGVGAPSCNELAGTIEGAANLPFQEPFPLVQLLKEAYNVPVWLTKDSNAALLGESRYGSGRGIQNFILITLGTGLGSSIMANGKLVKGGSGLAGEAGHIRVANNNRKCACGKTGCLETYVSALGLKRTAMALMAEEMTESDLRAYSFEQLNAQLIYEAASEGDTLARQVFEITGKVLGDKMAELVAIFEPQAIVLAGGVSAAGQLLIDPMRKQMERELLEFHKNKVRILNTSLATNEAALLGAASLVWDQKKSVPVS</sequence>
<name>A0A2D0N6Z5_FLAN2</name>
<dbReference type="InterPro" id="IPR000600">
    <property type="entry name" value="ROK"/>
</dbReference>
<dbReference type="Gene3D" id="3.30.420.40">
    <property type="match status" value="2"/>
</dbReference>
<dbReference type="OrthoDB" id="9810372at2"/>
<dbReference type="Proteomes" id="UP000223913">
    <property type="component" value="Unassembled WGS sequence"/>
</dbReference>
<dbReference type="PANTHER" id="PTHR18964">
    <property type="entry name" value="ROK (REPRESSOR, ORF, KINASE) FAMILY"/>
    <property type="match status" value="1"/>
</dbReference>
<dbReference type="InterPro" id="IPR043129">
    <property type="entry name" value="ATPase_NBD"/>
</dbReference>
<comment type="caution">
    <text evidence="2">The sequence shown here is derived from an EMBL/GenBank/DDBJ whole genome shotgun (WGS) entry which is preliminary data.</text>
</comment>
<evidence type="ECO:0000256" key="1">
    <source>
        <dbReference type="ARBA" id="ARBA00006479"/>
    </source>
</evidence>
<dbReference type="SUPFAM" id="SSF53067">
    <property type="entry name" value="Actin-like ATPase domain"/>
    <property type="match status" value="1"/>
</dbReference>
<keyword evidence="3" id="KW-1185">Reference proteome</keyword>
<evidence type="ECO:0000313" key="3">
    <source>
        <dbReference type="Proteomes" id="UP000223913"/>
    </source>
</evidence>
<accession>A0A2D0N6Z5</accession>
<dbReference type="EMBL" id="PDUD01000026">
    <property type="protein sequence ID" value="PHN04265.1"/>
    <property type="molecule type" value="Genomic_DNA"/>
</dbReference>
<dbReference type="RefSeq" id="WP_099152291.1">
    <property type="nucleotide sequence ID" value="NZ_PDUD01000026.1"/>
</dbReference>
<dbReference type="PANTHER" id="PTHR18964:SF149">
    <property type="entry name" value="BIFUNCTIONAL UDP-N-ACETYLGLUCOSAMINE 2-EPIMERASE_N-ACETYLMANNOSAMINE KINASE"/>
    <property type="match status" value="1"/>
</dbReference>
<keyword evidence="2" id="KW-0418">Kinase</keyword>
<reference evidence="2 3" key="1">
    <citation type="submission" date="2017-10" db="EMBL/GenBank/DDBJ databases">
        <title>The draft genome sequence of Lewinella nigricans NBRC 102662.</title>
        <authorList>
            <person name="Wang K."/>
        </authorList>
    </citation>
    <scope>NUCLEOTIDE SEQUENCE [LARGE SCALE GENOMIC DNA]</scope>
    <source>
        <strain evidence="2 3">NBRC 102662</strain>
    </source>
</reference>
<dbReference type="Pfam" id="PF00480">
    <property type="entry name" value="ROK"/>
    <property type="match status" value="1"/>
</dbReference>
<proteinExistence type="inferred from homology"/>
<gene>
    <name evidence="2" type="ORF">CRP01_22140</name>
</gene>
<dbReference type="GO" id="GO:0016301">
    <property type="term" value="F:kinase activity"/>
    <property type="evidence" value="ECO:0007669"/>
    <property type="project" value="UniProtKB-KW"/>
</dbReference>
<protein>
    <submittedName>
        <fullName evidence="2">Glucokinase</fullName>
    </submittedName>
</protein>